<comment type="similarity">
    <text evidence="1">Belongs to the nuclease type I family.</text>
</comment>
<dbReference type="InterPro" id="IPR003154">
    <property type="entry name" value="S1/P1nuclease"/>
</dbReference>
<dbReference type="Pfam" id="PF02265">
    <property type="entry name" value="S1-P1_nuclease"/>
    <property type="match status" value="1"/>
</dbReference>
<evidence type="ECO:0000256" key="5">
    <source>
        <dbReference type="ARBA" id="ARBA00022801"/>
    </source>
</evidence>
<dbReference type="GO" id="GO:0006308">
    <property type="term" value="P:DNA catabolic process"/>
    <property type="evidence" value="ECO:0007669"/>
    <property type="project" value="InterPro"/>
</dbReference>
<dbReference type="GO" id="GO:0046872">
    <property type="term" value="F:metal ion binding"/>
    <property type="evidence" value="ECO:0007669"/>
    <property type="project" value="UniProtKB-KW"/>
</dbReference>
<dbReference type="EMBL" id="MU865303">
    <property type="protein sequence ID" value="KAK4229894.1"/>
    <property type="molecule type" value="Genomic_DNA"/>
</dbReference>
<name>A0AAN7H6L2_9PEZI</name>
<gene>
    <name evidence="8" type="ORF">QBC38DRAFT_358207</name>
</gene>
<evidence type="ECO:0000313" key="8">
    <source>
        <dbReference type="EMBL" id="KAK4229894.1"/>
    </source>
</evidence>
<dbReference type="GO" id="GO:0016788">
    <property type="term" value="F:hydrolase activity, acting on ester bonds"/>
    <property type="evidence" value="ECO:0007669"/>
    <property type="project" value="InterPro"/>
</dbReference>
<evidence type="ECO:0000256" key="6">
    <source>
        <dbReference type="ARBA" id="ARBA00023157"/>
    </source>
</evidence>
<keyword evidence="6" id="KW-1015">Disulfide bond</keyword>
<dbReference type="PANTHER" id="PTHR33146">
    <property type="entry name" value="ENDONUCLEASE 4"/>
    <property type="match status" value="1"/>
</dbReference>
<evidence type="ECO:0000256" key="3">
    <source>
        <dbReference type="ARBA" id="ARBA00022723"/>
    </source>
</evidence>
<dbReference type="Gene3D" id="1.10.575.10">
    <property type="entry name" value="P1 Nuclease"/>
    <property type="match status" value="1"/>
</dbReference>
<dbReference type="CDD" id="cd11010">
    <property type="entry name" value="S1-P1_nuclease"/>
    <property type="match status" value="1"/>
</dbReference>
<reference evidence="8" key="2">
    <citation type="submission" date="2023-05" db="EMBL/GenBank/DDBJ databases">
        <authorList>
            <consortium name="Lawrence Berkeley National Laboratory"/>
            <person name="Steindorff A."/>
            <person name="Hensen N."/>
            <person name="Bonometti L."/>
            <person name="Westerberg I."/>
            <person name="Brannstrom I.O."/>
            <person name="Guillou S."/>
            <person name="Cros-Aarteil S."/>
            <person name="Calhoun S."/>
            <person name="Haridas S."/>
            <person name="Kuo A."/>
            <person name="Mondo S."/>
            <person name="Pangilinan J."/>
            <person name="Riley R."/>
            <person name="Labutti K."/>
            <person name="Andreopoulos B."/>
            <person name="Lipzen A."/>
            <person name="Chen C."/>
            <person name="Yanf M."/>
            <person name="Daum C."/>
            <person name="Ng V."/>
            <person name="Clum A."/>
            <person name="Ohm R."/>
            <person name="Martin F."/>
            <person name="Silar P."/>
            <person name="Natvig D."/>
            <person name="Lalanne C."/>
            <person name="Gautier V."/>
            <person name="Ament-Velasquez S.L."/>
            <person name="Kruys A."/>
            <person name="Hutchinson M.I."/>
            <person name="Powell A.J."/>
            <person name="Barry K."/>
            <person name="Miller A.N."/>
            <person name="Grigoriev I.V."/>
            <person name="Debuchy R."/>
            <person name="Gladieux P."/>
            <person name="Thoren M.H."/>
            <person name="Johannesson H."/>
        </authorList>
    </citation>
    <scope>NUCLEOTIDE SEQUENCE</scope>
    <source>
        <strain evidence="8">CBS 990.96</strain>
    </source>
</reference>
<evidence type="ECO:0000313" key="9">
    <source>
        <dbReference type="Proteomes" id="UP001301958"/>
    </source>
</evidence>
<keyword evidence="7" id="KW-0325">Glycoprotein</keyword>
<dbReference type="AlphaFoldDB" id="A0AAN7H6L2"/>
<dbReference type="GO" id="GO:0004519">
    <property type="term" value="F:endonuclease activity"/>
    <property type="evidence" value="ECO:0007669"/>
    <property type="project" value="UniProtKB-KW"/>
</dbReference>
<keyword evidence="3" id="KW-0479">Metal-binding</keyword>
<dbReference type="FunFam" id="1.10.575.10:FF:000004">
    <property type="entry name" value="Nuclease S1"/>
    <property type="match status" value="1"/>
</dbReference>
<reference evidence="8" key="1">
    <citation type="journal article" date="2023" name="Mol. Phylogenet. Evol.">
        <title>Genome-scale phylogeny and comparative genomics of the fungal order Sordariales.</title>
        <authorList>
            <person name="Hensen N."/>
            <person name="Bonometti L."/>
            <person name="Westerberg I."/>
            <person name="Brannstrom I.O."/>
            <person name="Guillou S."/>
            <person name="Cros-Aarteil S."/>
            <person name="Calhoun S."/>
            <person name="Haridas S."/>
            <person name="Kuo A."/>
            <person name="Mondo S."/>
            <person name="Pangilinan J."/>
            <person name="Riley R."/>
            <person name="LaButti K."/>
            <person name="Andreopoulos B."/>
            <person name="Lipzen A."/>
            <person name="Chen C."/>
            <person name="Yan M."/>
            <person name="Daum C."/>
            <person name="Ng V."/>
            <person name="Clum A."/>
            <person name="Steindorff A."/>
            <person name="Ohm R.A."/>
            <person name="Martin F."/>
            <person name="Silar P."/>
            <person name="Natvig D.O."/>
            <person name="Lalanne C."/>
            <person name="Gautier V."/>
            <person name="Ament-Velasquez S.L."/>
            <person name="Kruys A."/>
            <person name="Hutchinson M.I."/>
            <person name="Powell A.J."/>
            <person name="Barry K."/>
            <person name="Miller A.N."/>
            <person name="Grigoriev I.V."/>
            <person name="Debuchy R."/>
            <person name="Gladieux P."/>
            <person name="Hiltunen Thoren M."/>
            <person name="Johannesson H."/>
        </authorList>
    </citation>
    <scope>NUCLEOTIDE SEQUENCE</scope>
    <source>
        <strain evidence="8">CBS 990.96</strain>
    </source>
</reference>
<evidence type="ECO:0000256" key="4">
    <source>
        <dbReference type="ARBA" id="ARBA00022759"/>
    </source>
</evidence>
<keyword evidence="9" id="KW-1185">Reference proteome</keyword>
<evidence type="ECO:0000256" key="2">
    <source>
        <dbReference type="ARBA" id="ARBA00022722"/>
    </source>
</evidence>
<keyword evidence="5" id="KW-0378">Hydrolase</keyword>
<dbReference type="GO" id="GO:0003676">
    <property type="term" value="F:nucleic acid binding"/>
    <property type="evidence" value="ECO:0007669"/>
    <property type="project" value="InterPro"/>
</dbReference>
<dbReference type="InterPro" id="IPR008947">
    <property type="entry name" value="PLipase_C/P1_nuclease_dom_sf"/>
</dbReference>
<dbReference type="SUPFAM" id="SSF48537">
    <property type="entry name" value="Phospholipase C/P1 nuclease"/>
    <property type="match status" value="1"/>
</dbReference>
<accession>A0AAN7H6L2</accession>
<organism evidence="8 9">
    <name type="scientific">Podospora fimiseda</name>
    <dbReference type="NCBI Taxonomy" id="252190"/>
    <lineage>
        <taxon>Eukaryota</taxon>
        <taxon>Fungi</taxon>
        <taxon>Dikarya</taxon>
        <taxon>Ascomycota</taxon>
        <taxon>Pezizomycotina</taxon>
        <taxon>Sordariomycetes</taxon>
        <taxon>Sordariomycetidae</taxon>
        <taxon>Sordariales</taxon>
        <taxon>Podosporaceae</taxon>
        <taxon>Podospora</taxon>
    </lineage>
</organism>
<dbReference type="Proteomes" id="UP001301958">
    <property type="component" value="Unassembled WGS sequence"/>
</dbReference>
<keyword evidence="4" id="KW-0255">Endonuclease</keyword>
<evidence type="ECO:0000256" key="7">
    <source>
        <dbReference type="ARBA" id="ARBA00023180"/>
    </source>
</evidence>
<comment type="caution">
    <text evidence="8">The sequence shown here is derived from an EMBL/GenBank/DDBJ whole genome shotgun (WGS) entry which is preliminary data.</text>
</comment>
<dbReference type="PANTHER" id="PTHR33146:SF26">
    <property type="entry name" value="ENDONUCLEASE 4"/>
    <property type="match status" value="1"/>
</dbReference>
<proteinExistence type="inferred from homology"/>
<keyword evidence="2" id="KW-0540">Nuclease</keyword>
<sequence length="312" mass="33920">MKLSSLAVSAAALPSALAWGGFGHITVAYIASNFVSSSTTSYLQTLLRNDTGDYLAGVATWADSARYSKWFRWSGGFHYIDAKDNPPTYCGIDYERDCKKDAGCVVSALHNYTTRLLDTQLPPYERAVAAKFVIHFIGDIHQPLHTEDVERGGNGIHVTFDGVNFNLHHVWDTSIAEKLVGGIHRKPYPYARKWADELTKEIKLGKYSSGQVKWLKNTNISDPISTALAWAREGNALVCTTVLPEGAEAIRDQELGSDYFEGAAPVVEEQIAKAGYRLAAWLDLIVSALKVQSTPAAAAAAAAPVVAYPGDL</sequence>
<protein>
    <submittedName>
        <fullName evidence="8">Nuclease S1</fullName>
    </submittedName>
</protein>
<evidence type="ECO:0000256" key="1">
    <source>
        <dbReference type="ARBA" id="ARBA00009547"/>
    </source>
</evidence>